<evidence type="ECO:0000313" key="1">
    <source>
        <dbReference type="EMBL" id="CAG7872950.1"/>
    </source>
</evidence>
<keyword evidence="4" id="KW-1185">Reference proteome</keyword>
<evidence type="ECO:0000313" key="2">
    <source>
        <dbReference type="EMBL" id="VDC68749.1"/>
    </source>
</evidence>
<accession>A0A3P5YNQ0</accession>
<reference evidence="4" key="2">
    <citation type="journal article" date="2018" name="Hortic Res">
        <title>Improved Brassica rapa reference genome by single-molecule sequencing and chromosome conformation capture technologies.</title>
        <authorList>
            <person name="Zhang L."/>
            <person name="Cai X."/>
            <person name="Wu J."/>
            <person name="Liu M."/>
            <person name="Grob S."/>
            <person name="Cheng F."/>
            <person name="Liang J."/>
            <person name="Cai C."/>
            <person name="Liu Z."/>
            <person name="Liu B."/>
            <person name="Wang F."/>
            <person name="Li S."/>
            <person name="Liu F."/>
            <person name="Li X."/>
            <person name="Cheng L."/>
            <person name="Yang W."/>
            <person name="Li M.H."/>
            <person name="Grossniklaus U."/>
            <person name="Zheng H."/>
            <person name="Wang X."/>
        </authorList>
    </citation>
    <scope>NUCLEOTIDE SEQUENCE [LARGE SCALE GENOMIC DNA]</scope>
    <source>
        <strain evidence="4">cv. Chiifu-401-42</strain>
    </source>
</reference>
<dbReference type="Proteomes" id="UP000694005">
    <property type="component" value="Chromosome A06"/>
</dbReference>
<evidence type="ECO:0000313" key="4">
    <source>
        <dbReference type="Proteomes" id="UP000011750"/>
    </source>
</evidence>
<organism evidence="2">
    <name type="scientific">Brassica campestris</name>
    <name type="common">Field mustard</name>
    <dbReference type="NCBI Taxonomy" id="3711"/>
    <lineage>
        <taxon>Eukaryota</taxon>
        <taxon>Viridiplantae</taxon>
        <taxon>Streptophyta</taxon>
        <taxon>Embryophyta</taxon>
        <taxon>Tracheophyta</taxon>
        <taxon>Spermatophyta</taxon>
        <taxon>Magnoliopsida</taxon>
        <taxon>eudicotyledons</taxon>
        <taxon>Gunneridae</taxon>
        <taxon>Pentapetalae</taxon>
        <taxon>rosids</taxon>
        <taxon>malvids</taxon>
        <taxon>Brassicales</taxon>
        <taxon>Brassicaceae</taxon>
        <taxon>Brassiceae</taxon>
        <taxon>Brassica</taxon>
    </lineage>
</organism>
<accession>M4E7V3</accession>
<protein>
    <submittedName>
        <fullName evidence="2 3">Uncharacterized protein</fullName>
    </submittedName>
</protein>
<dbReference type="HOGENOM" id="CLU_2779409_0_0_1"/>
<dbReference type="EMBL" id="LR031569">
    <property type="protein sequence ID" value="VDC68749.1"/>
    <property type="molecule type" value="Genomic_DNA"/>
</dbReference>
<dbReference type="Gramene" id="Bra024859.1">
    <property type="protein sequence ID" value="Bra024859.1-P"/>
    <property type="gene ID" value="Bra024859"/>
</dbReference>
<sequence length="69" mass="7490">MTVTNIHLPDFETGSCKETVGTRLLCFSEARNVKKGGELMGVEVVSVDVKDLNKPPVIANKELEAGEED</sequence>
<proteinExistence type="predicted"/>
<reference evidence="3" key="4">
    <citation type="submission" date="2023-03" db="UniProtKB">
        <authorList>
            <consortium name="EnsemblPlants"/>
        </authorList>
    </citation>
    <scope>IDENTIFICATION</scope>
    <source>
        <strain evidence="3">cv. Chiifu-401-42</strain>
    </source>
</reference>
<dbReference type="EnsemblPlants" id="Bra024859.1">
    <property type="protein sequence ID" value="Bra024859.1-P"/>
    <property type="gene ID" value="Bra024859"/>
</dbReference>
<dbReference type="AlphaFoldDB" id="A0A3P5YNQ0"/>
<dbReference type="EMBL" id="LS974622">
    <property type="protein sequence ID" value="CAG7872950.1"/>
    <property type="molecule type" value="Genomic_DNA"/>
</dbReference>
<dbReference type="Proteomes" id="UP000011750">
    <property type="component" value="Chromosome A06"/>
</dbReference>
<evidence type="ECO:0000313" key="3">
    <source>
        <dbReference type="EnsemblPlants" id="Bra024859.1-P"/>
    </source>
</evidence>
<dbReference type="Gramene" id="A06p51900.2_BraZ1">
    <property type="protein sequence ID" value="A06p51900.2_BraZ1.CDS"/>
    <property type="gene ID" value="A06g51900.2_BraZ1"/>
</dbReference>
<reference evidence="4" key="1">
    <citation type="journal article" date="2011" name="Nat. Genet.">
        <title>The genome of the mesopolyploid crop species Brassica rapa.</title>
        <authorList>
            <consortium name="Brassica rapa Genome Sequencing Project Consortium"/>
            <person name="Wang X."/>
            <person name="Wang H."/>
            <person name="Wang J."/>
            <person name="Sun R."/>
            <person name="Wu J."/>
            <person name="Liu S."/>
            <person name="Bai Y."/>
            <person name="Mun J.H."/>
            <person name="Bancroft I."/>
            <person name="Cheng F."/>
            <person name="Huang S."/>
            <person name="Li X."/>
            <person name="Hua W."/>
            <person name="Wang J."/>
            <person name="Wang X."/>
            <person name="Freeling M."/>
            <person name="Pires J.C."/>
            <person name="Paterson A.H."/>
            <person name="Chalhoub B."/>
            <person name="Wang B."/>
            <person name="Hayward A."/>
            <person name="Sharpe A.G."/>
            <person name="Park B.S."/>
            <person name="Weisshaar B."/>
            <person name="Liu B."/>
            <person name="Li B."/>
            <person name="Liu B."/>
            <person name="Tong C."/>
            <person name="Song C."/>
            <person name="Duran C."/>
            <person name="Peng C."/>
            <person name="Geng C."/>
            <person name="Koh C."/>
            <person name="Lin C."/>
            <person name="Edwards D."/>
            <person name="Mu D."/>
            <person name="Shen D."/>
            <person name="Soumpourou E."/>
            <person name="Li F."/>
            <person name="Fraser F."/>
            <person name="Conant G."/>
            <person name="Lassalle G."/>
            <person name="King G.J."/>
            <person name="Bonnema G."/>
            <person name="Tang H."/>
            <person name="Wang H."/>
            <person name="Belcram H."/>
            <person name="Zhou H."/>
            <person name="Hirakawa H."/>
            <person name="Abe H."/>
            <person name="Guo H."/>
            <person name="Wang H."/>
            <person name="Jin H."/>
            <person name="Parkin I.A."/>
            <person name="Batley J."/>
            <person name="Kim J.S."/>
            <person name="Just J."/>
            <person name="Li J."/>
            <person name="Xu J."/>
            <person name="Deng J."/>
            <person name="Kim J.A."/>
            <person name="Li J."/>
            <person name="Yu J."/>
            <person name="Meng J."/>
            <person name="Wang J."/>
            <person name="Min J."/>
            <person name="Poulain J."/>
            <person name="Wang J."/>
            <person name="Hatakeyama K."/>
            <person name="Wu K."/>
            <person name="Wang L."/>
            <person name="Fang L."/>
            <person name="Trick M."/>
            <person name="Links M.G."/>
            <person name="Zhao M."/>
            <person name="Jin M."/>
            <person name="Ramchiary N."/>
            <person name="Drou N."/>
            <person name="Berkman P.J."/>
            <person name="Cai Q."/>
            <person name="Huang Q."/>
            <person name="Li R."/>
            <person name="Tabata S."/>
            <person name="Cheng S."/>
            <person name="Zhang S."/>
            <person name="Zhang S."/>
            <person name="Huang S."/>
            <person name="Sato S."/>
            <person name="Sun S."/>
            <person name="Kwon S.J."/>
            <person name="Choi S.R."/>
            <person name="Lee T.H."/>
            <person name="Fan W."/>
            <person name="Zhao X."/>
            <person name="Tan X."/>
            <person name="Xu X."/>
            <person name="Wang Y."/>
            <person name="Qiu Y."/>
            <person name="Yin Y."/>
            <person name="Li Y."/>
            <person name="Du Y."/>
            <person name="Liao Y."/>
            <person name="Lim Y."/>
            <person name="Narusaka Y."/>
            <person name="Wang Y."/>
            <person name="Wang Z."/>
            <person name="Li Z."/>
            <person name="Wang Z."/>
            <person name="Xiong Z."/>
            <person name="Zhang Z."/>
        </authorList>
    </citation>
    <scope>NUCLEOTIDE SEQUENCE [LARGE SCALE GENOMIC DNA]</scope>
    <source>
        <strain evidence="4">cv. Chiifu-401-42</strain>
    </source>
</reference>
<gene>
    <name evidence="2" type="ORF">BRAA06T27289Z</name>
    <name evidence="1" type="ORF">BRAPAZ1V2_A06P51900.2</name>
</gene>
<reference evidence="2" key="3">
    <citation type="submission" date="2018-11" db="EMBL/GenBank/DDBJ databases">
        <authorList>
            <consortium name="Genoscope - CEA"/>
            <person name="William W."/>
        </authorList>
    </citation>
    <scope>NUCLEOTIDE SEQUENCE</scope>
</reference>
<name>A0A3P5YNQ0_BRACM</name>